<accession>A0ACC2UN99</accession>
<evidence type="ECO:0000313" key="2">
    <source>
        <dbReference type="Proteomes" id="UP001165960"/>
    </source>
</evidence>
<evidence type="ECO:0000313" key="1">
    <source>
        <dbReference type="EMBL" id="KAJ9088273.1"/>
    </source>
</evidence>
<comment type="caution">
    <text evidence="1">The sequence shown here is derived from an EMBL/GenBank/DDBJ whole genome shotgun (WGS) entry which is preliminary data.</text>
</comment>
<keyword evidence="2" id="KW-1185">Reference proteome</keyword>
<sequence>MTYKRTLGLNFLMFNHLERKKRNKPTPAQARGLEMAFQAQPKPSKEVKVKLSKELGLNLNSVQIWFQNRRAKHKNLINQQRHSQIQANPAVDFFKRRRIQLPKLTDIEVSRTYQSSDPRLYHLSYPSPPQSQISPILP</sequence>
<organism evidence="1 2">
    <name type="scientific">Entomophthora muscae</name>
    <dbReference type="NCBI Taxonomy" id="34485"/>
    <lineage>
        <taxon>Eukaryota</taxon>
        <taxon>Fungi</taxon>
        <taxon>Fungi incertae sedis</taxon>
        <taxon>Zoopagomycota</taxon>
        <taxon>Entomophthoromycotina</taxon>
        <taxon>Entomophthoromycetes</taxon>
        <taxon>Entomophthorales</taxon>
        <taxon>Entomophthoraceae</taxon>
        <taxon>Entomophthora</taxon>
    </lineage>
</organism>
<reference evidence="1" key="1">
    <citation type="submission" date="2022-04" db="EMBL/GenBank/DDBJ databases">
        <title>Genome of the entomopathogenic fungus Entomophthora muscae.</title>
        <authorList>
            <person name="Elya C."/>
            <person name="Lovett B.R."/>
            <person name="Lee E."/>
            <person name="Macias A.M."/>
            <person name="Hajek A.E."/>
            <person name="De Bivort B.L."/>
            <person name="Kasson M.T."/>
            <person name="De Fine Licht H.H."/>
            <person name="Stajich J.E."/>
        </authorList>
    </citation>
    <scope>NUCLEOTIDE SEQUENCE</scope>
    <source>
        <strain evidence="1">Berkeley</strain>
    </source>
</reference>
<protein>
    <submittedName>
        <fullName evidence="1">Uncharacterized protein</fullName>
    </submittedName>
</protein>
<dbReference type="EMBL" id="QTSX02000135">
    <property type="protein sequence ID" value="KAJ9088273.1"/>
    <property type="molecule type" value="Genomic_DNA"/>
</dbReference>
<proteinExistence type="predicted"/>
<gene>
    <name evidence="1" type="ORF">DSO57_1024740</name>
</gene>
<name>A0ACC2UN99_9FUNG</name>
<dbReference type="Proteomes" id="UP001165960">
    <property type="component" value="Unassembled WGS sequence"/>
</dbReference>